<feature type="compositionally biased region" description="Polar residues" evidence="1">
    <location>
        <begin position="18"/>
        <end position="38"/>
    </location>
</feature>
<evidence type="ECO:0000313" key="2">
    <source>
        <dbReference type="EMBL" id="KAG5451945.1"/>
    </source>
</evidence>
<name>A0A8T1MSV0_CLOSI</name>
<proteinExistence type="predicted"/>
<reference evidence="2 3" key="2">
    <citation type="journal article" date="2021" name="Genomics">
        <title>High-quality reference genome for Clonorchis sinensis.</title>
        <authorList>
            <person name="Young N.D."/>
            <person name="Stroehlein A.J."/>
            <person name="Kinkar L."/>
            <person name="Wang T."/>
            <person name="Sohn W.M."/>
            <person name="Chang B.C.H."/>
            <person name="Kaur P."/>
            <person name="Weisz D."/>
            <person name="Dudchenko O."/>
            <person name="Aiden E.L."/>
            <person name="Korhonen P.K."/>
            <person name="Gasser R.B."/>
        </authorList>
    </citation>
    <scope>NUCLEOTIDE SEQUENCE [LARGE SCALE GENOMIC DNA]</scope>
    <source>
        <strain evidence="2">Cs-k2</strain>
    </source>
</reference>
<reference evidence="2 3" key="1">
    <citation type="journal article" date="2018" name="Biotechnol. Adv.">
        <title>Improved genomic resources and new bioinformatic workflow for the carcinogenic parasite Clonorchis sinensis: Biotechnological implications.</title>
        <authorList>
            <person name="Wang D."/>
            <person name="Korhonen P.K."/>
            <person name="Gasser R.B."/>
            <person name="Young N.D."/>
        </authorList>
    </citation>
    <scope>NUCLEOTIDE SEQUENCE [LARGE SCALE GENOMIC DNA]</scope>
    <source>
        <strain evidence="2">Cs-k2</strain>
    </source>
</reference>
<evidence type="ECO:0000313" key="3">
    <source>
        <dbReference type="Proteomes" id="UP000286415"/>
    </source>
</evidence>
<dbReference type="GO" id="GO:0045271">
    <property type="term" value="C:respiratory chain complex I"/>
    <property type="evidence" value="ECO:0007669"/>
    <property type="project" value="InterPro"/>
</dbReference>
<evidence type="ECO:0008006" key="4">
    <source>
        <dbReference type="Google" id="ProtNLM"/>
    </source>
</evidence>
<gene>
    <name evidence="2" type="ORF">CSKR_201553</name>
</gene>
<protein>
    <recommendedName>
        <fullName evidence="4">Complex I-9kD</fullName>
    </recommendedName>
</protein>
<organism evidence="2 3">
    <name type="scientific">Clonorchis sinensis</name>
    <name type="common">Chinese liver fluke</name>
    <dbReference type="NCBI Taxonomy" id="79923"/>
    <lineage>
        <taxon>Eukaryota</taxon>
        <taxon>Metazoa</taxon>
        <taxon>Spiralia</taxon>
        <taxon>Lophotrochozoa</taxon>
        <taxon>Platyhelminthes</taxon>
        <taxon>Trematoda</taxon>
        <taxon>Digenea</taxon>
        <taxon>Opisthorchiida</taxon>
        <taxon>Opisthorchiata</taxon>
        <taxon>Opisthorchiidae</taxon>
        <taxon>Clonorchis</taxon>
    </lineage>
</organism>
<dbReference type="AlphaFoldDB" id="A0A8T1MSV0"/>
<dbReference type="Pfam" id="PF15880">
    <property type="entry name" value="NDUFV3"/>
    <property type="match status" value="1"/>
</dbReference>
<dbReference type="EMBL" id="NIRI02000042">
    <property type="protein sequence ID" value="KAG5451945.1"/>
    <property type="molecule type" value="Genomic_DNA"/>
</dbReference>
<dbReference type="OrthoDB" id="6161911at2759"/>
<keyword evidence="3" id="KW-1185">Reference proteome</keyword>
<comment type="caution">
    <text evidence="2">The sequence shown here is derived from an EMBL/GenBank/DDBJ whole genome shotgun (WGS) entry which is preliminary data.</text>
</comment>
<accession>A0A8T1MSV0</accession>
<dbReference type="InterPro" id="IPR026193">
    <property type="entry name" value="NDUFV3"/>
</dbReference>
<dbReference type="GO" id="GO:0005739">
    <property type="term" value="C:mitochondrion"/>
    <property type="evidence" value="ECO:0007669"/>
    <property type="project" value="InterPro"/>
</dbReference>
<feature type="region of interest" description="Disordered" evidence="1">
    <location>
        <begin position="14"/>
        <end position="54"/>
    </location>
</feature>
<sequence length="90" mass="10153">MLRLNRLNQPVIKRFAQTAGSDSIGKQTPSRTTSNPSVPNKPPAQPSPTATMHKLPDYQVPEYFAHTTYCFYDSNVVLQPKRLPQPTVER</sequence>
<evidence type="ECO:0000256" key="1">
    <source>
        <dbReference type="SAM" id="MobiDB-lite"/>
    </source>
</evidence>
<dbReference type="Proteomes" id="UP000286415">
    <property type="component" value="Unassembled WGS sequence"/>
</dbReference>